<evidence type="ECO:0000256" key="6">
    <source>
        <dbReference type="ARBA" id="ARBA00023134"/>
    </source>
</evidence>
<dbReference type="InterPro" id="IPR053905">
    <property type="entry name" value="EF-G-like_DII"/>
</dbReference>
<dbReference type="InterPro" id="IPR044145">
    <property type="entry name" value="IF2_II"/>
</dbReference>
<evidence type="ECO:0000256" key="9">
    <source>
        <dbReference type="RuleBase" id="RU000644"/>
    </source>
</evidence>
<dbReference type="Pfam" id="PF11987">
    <property type="entry name" value="IF-2"/>
    <property type="match status" value="1"/>
</dbReference>
<dbReference type="CDD" id="cd03702">
    <property type="entry name" value="IF2_mtIF2_II"/>
    <property type="match status" value="1"/>
</dbReference>
<dbReference type="InterPro" id="IPR000178">
    <property type="entry name" value="TF_IF2_bacterial-like"/>
</dbReference>
<proteinExistence type="inferred from homology"/>
<evidence type="ECO:0000256" key="4">
    <source>
        <dbReference type="ARBA" id="ARBA00022741"/>
    </source>
</evidence>
<gene>
    <name evidence="8" type="primary">infB</name>
    <name evidence="11" type="ORF">RS022_08320</name>
</gene>
<dbReference type="NCBIfam" id="TIGR00487">
    <property type="entry name" value="IF-2"/>
    <property type="match status" value="1"/>
</dbReference>
<sequence length="602" mass="67302">MNEKKKNNDNISKEKIKVQSYLFNPKHTIKDLANILEISNIALIKKFIEAGIKTNINQFVTKEIAKILNKILDIKVIFESPSKESLNKDIKKEKTDSNLTKRVPIVTIMGHVDHGKTTLLDVIRQTRLVDKEFGGITQHIGAYEIVYDNQKITFIDSPGHEAFSQMRSRGAKVTDICLLVIAADDGVKPQTIESVKHAQEAQVEIIVVINKIDKTNNKKESIMSDLSNLGLTPEEWGGKTAYIGISALKKEGIDELLKLILLISEMKNIQTDLTKIVKGVVLEASLNKNKGASATLITSQGILKIGDVIIVGDNTYGKIRSIEDDLKNSLKEIYPSQPVLITGLDSIPKAGDLFMAVSDIKTAKQIIENKKSSLKEQNQNHFQSNNHIYNNVLISNQDKENKRLNIILKADTQGSLEVIIESLEKLNIQEIKVNIIKATVGMVNLNDIVLAQTFNSCLINFNTPINNNLQKNAKNLKVDMKNYNILYKIIEDIENKLKNLLDPVLEEKTTGQAEIKKIFSISSIGKIAGCYVIKGTIFNNSIAKVIRNNKVIFKGKIVSLKHLKKNINNANQGHECGILLDNFNNFQINDIIESLKIEKVII</sequence>
<dbReference type="SUPFAM" id="SSF50447">
    <property type="entry name" value="Translation proteins"/>
    <property type="match status" value="2"/>
</dbReference>
<dbReference type="HAMAP" id="MF_00100_B">
    <property type="entry name" value="IF_2_B"/>
    <property type="match status" value="1"/>
</dbReference>
<keyword evidence="6 8" id="KW-0342">GTP-binding</keyword>
<dbReference type="RefSeq" id="WP_268849813.1">
    <property type="nucleotide sequence ID" value="NZ_CP114006.1"/>
</dbReference>
<dbReference type="Proteomes" id="UP001164727">
    <property type="component" value="Chromosome"/>
</dbReference>
<dbReference type="CDD" id="cd01887">
    <property type="entry name" value="IF2_eIF5B"/>
    <property type="match status" value="1"/>
</dbReference>
<keyword evidence="5 8" id="KW-0648">Protein biosynthesis</keyword>
<keyword evidence="12" id="KW-1185">Reference proteome</keyword>
<keyword evidence="4 8" id="KW-0547">Nucleotide-binding</keyword>
<dbReference type="InterPro" id="IPR023115">
    <property type="entry name" value="TIF_IF2_dom3"/>
</dbReference>
<dbReference type="Pfam" id="PF04760">
    <property type="entry name" value="IF2_N"/>
    <property type="match status" value="1"/>
</dbReference>
<comment type="similarity">
    <text evidence="1 8 9">Belongs to the TRAFAC class translation factor GTPase superfamily. Classic translation factor GTPase family. IF-2 subfamily.</text>
</comment>
<evidence type="ECO:0000259" key="10">
    <source>
        <dbReference type="PROSITE" id="PS51722"/>
    </source>
</evidence>
<feature type="region of interest" description="G-domain" evidence="8">
    <location>
        <begin position="104"/>
        <end position="252"/>
    </location>
</feature>
<evidence type="ECO:0000313" key="11">
    <source>
        <dbReference type="EMBL" id="WAN63631.1"/>
    </source>
</evidence>
<dbReference type="Gene3D" id="3.40.50.10050">
    <property type="entry name" value="Translation initiation factor IF- 2, domain 3"/>
    <property type="match status" value="1"/>
</dbReference>
<dbReference type="Gene3D" id="3.40.50.300">
    <property type="entry name" value="P-loop containing nucleotide triphosphate hydrolases"/>
    <property type="match status" value="1"/>
</dbReference>
<dbReference type="InterPro" id="IPR015760">
    <property type="entry name" value="TIF_IF2"/>
</dbReference>
<evidence type="ECO:0000256" key="5">
    <source>
        <dbReference type="ARBA" id="ARBA00022917"/>
    </source>
</evidence>
<dbReference type="InterPro" id="IPR009000">
    <property type="entry name" value="Transl_B-barrel_sf"/>
</dbReference>
<dbReference type="InterPro" id="IPR027417">
    <property type="entry name" value="P-loop_NTPase"/>
</dbReference>
<keyword evidence="8" id="KW-0963">Cytoplasm</keyword>
<accession>A0ABY7BU60</accession>
<evidence type="ECO:0000313" key="12">
    <source>
        <dbReference type="Proteomes" id="UP001164727"/>
    </source>
</evidence>
<evidence type="ECO:0000256" key="7">
    <source>
        <dbReference type="ARBA" id="ARBA00025162"/>
    </source>
</evidence>
<dbReference type="Pfam" id="PF22042">
    <property type="entry name" value="EF-G_D2"/>
    <property type="match status" value="1"/>
</dbReference>
<name>A0ABY7BU60_9MOLU</name>
<feature type="domain" description="Tr-type G" evidence="10">
    <location>
        <begin position="101"/>
        <end position="271"/>
    </location>
</feature>
<dbReference type="PANTHER" id="PTHR43381:SF5">
    <property type="entry name" value="TR-TYPE G DOMAIN-CONTAINING PROTEIN"/>
    <property type="match status" value="1"/>
</dbReference>
<dbReference type="Gene3D" id="2.40.30.10">
    <property type="entry name" value="Translation factors"/>
    <property type="match status" value="2"/>
</dbReference>
<dbReference type="NCBIfam" id="TIGR00231">
    <property type="entry name" value="small_GTP"/>
    <property type="match status" value="1"/>
</dbReference>
<dbReference type="EMBL" id="CP114006">
    <property type="protein sequence ID" value="WAN63631.1"/>
    <property type="molecule type" value="Genomic_DNA"/>
</dbReference>
<dbReference type="InterPro" id="IPR036925">
    <property type="entry name" value="TIF_IF2_dom3_sf"/>
</dbReference>
<organism evidence="11 12">
    <name type="scientific">Candidatus Phytoplasma rubi</name>
    <dbReference type="NCBI Taxonomy" id="399025"/>
    <lineage>
        <taxon>Bacteria</taxon>
        <taxon>Bacillati</taxon>
        <taxon>Mycoplasmatota</taxon>
        <taxon>Mollicutes</taxon>
        <taxon>Acholeplasmatales</taxon>
        <taxon>Acholeplasmataceae</taxon>
        <taxon>Candidatus Phytoplasma</taxon>
        <taxon>16SrV (Elm yellows group)</taxon>
    </lineage>
</organism>
<dbReference type="GO" id="GO:0003743">
    <property type="term" value="F:translation initiation factor activity"/>
    <property type="evidence" value="ECO:0007669"/>
    <property type="project" value="UniProtKB-KW"/>
</dbReference>
<comment type="caution">
    <text evidence="8">Lacks conserved residue(s) required for the propagation of feature annotation.</text>
</comment>
<dbReference type="InterPro" id="IPR000795">
    <property type="entry name" value="T_Tr_GTP-bd_dom"/>
</dbReference>
<comment type="subcellular location">
    <subcellularLocation>
        <location evidence="8">Cytoplasm</location>
    </subcellularLocation>
</comment>
<evidence type="ECO:0000256" key="1">
    <source>
        <dbReference type="ARBA" id="ARBA00007733"/>
    </source>
</evidence>
<comment type="function">
    <text evidence="7 8 9">One of the essential components for the initiation of protein synthesis. Protects formylmethionyl-tRNA from spontaneous hydrolysis and promotes its binding to the 30S ribosomal subunits. Also involved in the hydrolysis of GTP during the formation of the 70S ribosomal complex.</text>
</comment>
<reference evidence="11 12" key="1">
    <citation type="journal article" date="2023" name="Microbiol. Resour. Announc.">
        <title>Complete Genome of 'Candidatus Phytoplasma rubi' RS, a Phytopathogenic Bacterium Associated with Rubus Stunt Disease.</title>
        <authorList>
            <person name="Duckeck D."/>
            <person name="Zubert C."/>
            <person name="Bohm J.W."/>
            <person name="Carminati G."/>
            <person name="Schneider B."/>
            <person name="Kube M."/>
        </authorList>
    </citation>
    <scope>NUCLEOTIDE SEQUENCE [LARGE SCALE GENOMIC DNA]</scope>
    <source>
        <strain evidence="11 12">RS</strain>
    </source>
</reference>
<dbReference type="InterPro" id="IPR005225">
    <property type="entry name" value="Small_GTP-bd"/>
</dbReference>
<dbReference type="PROSITE" id="PS51722">
    <property type="entry name" value="G_TR_2"/>
    <property type="match status" value="1"/>
</dbReference>
<dbReference type="Pfam" id="PF00009">
    <property type="entry name" value="GTP_EFTU"/>
    <property type="match status" value="1"/>
</dbReference>
<evidence type="ECO:0000256" key="3">
    <source>
        <dbReference type="ARBA" id="ARBA00022540"/>
    </source>
</evidence>
<evidence type="ECO:0000256" key="2">
    <source>
        <dbReference type="ARBA" id="ARBA00020675"/>
    </source>
</evidence>
<dbReference type="InterPro" id="IPR006847">
    <property type="entry name" value="IF2_N"/>
</dbReference>
<protein>
    <recommendedName>
        <fullName evidence="2 8">Translation initiation factor IF-2</fullName>
    </recommendedName>
</protein>
<dbReference type="PANTHER" id="PTHR43381">
    <property type="entry name" value="TRANSLATION INITIATION FACTOR IF-2-RELATED"/>
    <property type="match status" value="1"/>
</dbReference>
<dbReference type="SUPFAM" id="SSF52540">
    <property type="entry name" value="P-loop containing nucleoside triphosphate hydrolases"/>
    <property type="match status" value="1"/>
</dbReference>
<feature type="binding site" evidence="8">
    <location>
        <begin position="210"/>
        <end position="213"/>
    </location>
    <ligand>
        <name>GTP</name>
        <dbReference type="ChEBI" id="CHEBI:37565"/>
    </ligand>
</feature>
<keyword evidence="3 8" id="KW-0396">Initiation factor</keyword>
<feature type="binding site" evidence="8">
    <location>
        <begin position="110"/>
        <end position="117"/>
    </location>
    <ligand>
        <name>GTP</name>
        <dbReference type="ChEBI" id="CHEBI:37565"/>
    </ligand>
</feature>
<dbReference type="CDD" id="cd03692">
    <property type="entry name" value="mtIF2_IVc"/>
    <property type="match status" value="1"/>
</dbReference>
<evidence type="ECO:0000256" key="8">
    <source>
        <dbReference type="HAMAP-Rule" id="MF_00100"/>
    </source>
</evidence>
<dbReference type="SUPFAM" id="SSF52156">
    <property type="entry name" value="Initiation factor IF2/eIF5b, domain 3"/>
    <property type="match status" value="1"/>
</dbReference>